<keyword evidence="2" id="KW-1185">Reference proteome</keyword>
<reference evidence="1" key="1">
    <citation type="submission" date="2022-03" db="EMBL/GenBank/DDBJ databases">
        <title>Genomic analyses of argali, domestic sheep and their hybrids provide insights into chromosomal evolution, heterosis and genetic basis of agronomic traits.</title>
        <authorList>
            <person name="Li M."/>
        </authorList>
    </citation>
    <scope>NUCLEOTIDE SEQUENCE</scope>
    <source>
        <strain evidence="1">CAU-MHL-2022a</strain>
        <tissue evidence="1">Skin</tissue>
    </source>
</reference>
<dbReference type="Proteomes" id="UP001214576">
    <property type="component" value="Unassembled WGS sequence"/>
</dbReference>
<protein>
    <submittedName>
        <fullName evidence="1">Uncharacterized protein</fullName>
    </submittedName>
</protein>
<proteinExistence type="predicted"/>
<name>A0AAD4YE73_OVIAM</name>
<accession>A0AAD4YE73</accession>
<comment type="caution">
    <text evidence="1">The sequence shown here is derived from an EMBL/GenBank/DDBJ whole genome shotgun (WGS) entry which is preliminary data.</text>
</comment>
<evidence type="ECO:0000313" key="1">
    <source>
        <dbReference type="EMBL" id="KAI4547720.1"/>
    </source>
</evidence>
<dbReference type="AlphaFoldDB" id="A0AAD4YE73"/>
<dbReference type="EMBL" id="JAKZEL010000001">
    <property type="protein sequence ID" value="KAI4547720.1"/>
    <property type="molecule type" value="Genomic_DNA"/>
</dbReference>
<sequence>MSYLGGLTIYGTEVCYDSGQAPSQPHNHTGKQRRTVTRTSILYPDSHSGFHFRSSIQGPERLRAGGQGAAEDEMLEGITNSMDMSLSKLQETEDRGAWRAAVHGVTESRTRLNARTATRHS</sequence>
<organism evidence="1 2">
    <name type="scientific">Ovis ammon polii</name>
    <dbReference type="NCBI Taxonomy" id="230172"/>
    <lineage>
        <taxon>Eukaryota</taxon>
        <taxon>Metazoa</taxon>
        <taxon>Chordata</taxon>
        <taxon>Craniata</taxon>
        <taxon>Vertebrata</taxon>
        <taxon>Euteleostomi</taxon>
        <taxon>Mammalia</taxon>
        <taxon>Eutheria</taxon>
        <taxon>Laurasiatheria</taxon>
        <taxon>Artiodactyla</taxon>
        <taxon>Ruminantia</taxon>
        <taxon>Pecora</taxon>
        <taxon>Bovidae</taxon>
        <taxon>Caprinae</taxon>
        <taxon>Ovis</taxon>
    </lineage>
</organism>
<gene>
    <name evidence="1" type="ORF">MG293_000050</name>
</gene>
<evidence type="ECO:0000313" key="2">
    <source>
        <dbReference type="Proteomes" id="UP001214576"/>
    </source>
</evidence>